<reference evidence="2" key="1">
    <citation type="submission" date="2011-08" db="EMBL/GenBank/DDBJ databases">
        <authorList>
            <person name="Rombauts S."/>
        </authorList>
    </citation>
    <scope>NUCLEOTIDE SEQUENCE</scope>
    <source>
        <strain evidence="2">London</strain>
    </source>
</reference>
<dbReference type="InterPro" id="IPR019265">
    <property type="entry name" value="RTRAF"/>
</dbReference>
<sequence>MFSRKLKAIEFGKADNFNVEDENSFRNLVAWLEDQKIRHYPIEERSGLRKISSPDWENAFKKYLESLKCPFDVKDRKLVLDWLISTAVRLDYNDNFDKYKDVTGKLVKNQASNPQMVQANPLDNLDFNAKEFKHGIGELAKLLKVPQHPDHLITLKAINHLIKTRLTADALQSEKEELETSGEKSFTLENSILGFDVKDQNLSRAAKVLRILYINDLRDLQNKINQVIVSIQAITANPKTDTSLGQVGR</sequence>
<dbReference type="AlphaFoldDB" id="T1K580"/>
<reference evidence="1" key="2">
    <citation type="submission" date="2015-06" db="UniProtKB">
        <authorList>
            <consortium name="EnsemblMetazoa"/>
        </authorList>
    </citation>
    <scope>IDENTIFICATION</scope>
</reference>
<evidence type="ECO:0008006" key="3">
    <source>
        <dbReference type="Google" id="ProtNLM"/>
    </source>
</evidence>
<keyword evidence="2" id="KW-1185">Reference proteome</keyword>
<dbReference type="KEGG" id="tut:107360837"/>
<organism evidence="1 2">
    <name type="scientific">Tetranychus urticae</name>
    <name type="common">Two-spotted spider mite</name>
    <dbReference type="NCBI Taxonomy" id="32264"/>
    <lineage>
        <taxon>Eukaryota</taxon>
        <taxon>Metazoa</taxon>
        <taxon>Ecdysozoa</taxon>
        <taxon>Arthropoda</taxon>
        <taxon>Chelicerata</taxon>
        <taxon>Arachnida</taxon>
        <taxon>Acari</taxon>
        <taxon>Acariformes</taxon>
        <taxon>Trombidiformes</taxon>
        <taxon>Prostigmata</taxon>
        <taxon>Eleutherengona</taxon>
        <taxon>Raphignathae</taxon>
        <taxon>Tetranychoidea</taxon>
        <taxon>Tetranychidae</taxon>
        <taxon>Tetranychus</taxon>
    </lineage>
</organism>
<dbReference type="HOGENOM" id="CLU_075085_0_0_1"/>
<proteinExistence type="predicted"/>
<dbReference type="PANTHER" id="PTHR15924">
    <property type="entry name" value="CLE"/>
    <property type="match status" value="1"/>
</dbReference>
<accession>T1K580</accession>
<dbReference type="Pfam" id="PF10036">
    <property type="entry name" value="RLL"/>
    <property type="match status" value="1"/>
</dbReference>
<protein>
    <recommendedName>
        <fullName evidence="3">RNA transcription, translation and transport factor protein</fullName>
    </recommendedName>
</protein>
<dbReference type="eggNOG" id="KOG4380">
    <property type="taxonomic scope" value="Eukaryota"/>
</dbReference>
<evidence type="ECO:0000313" key="1">
    <source>
        <dbReference type="EnsemblMetazoa" id="tetur05g05330.1"/>
    </source>
</evidence>
<name>T1K580_TETUR</name>
<dbReference type="STRING" id="32264.T1K580"/>
<dbReference type="OMA" id="YPMRILR"/>
<gene>
    <name evidence="1" type="primary">107360837</name>
</gene>
<dbReference type="OrthoDB" id="514167at2759"/>
<evidence type="ECO:0000313" key="2">
    <source>
        <dbReference type="Proteomes" id="UP000015104"/>
    </source>
</evidence>
<dbReference type="EnsemblMetazoa" id="tetur05g05330.1">
    <property type="protein sequence ID" value="tetur05g05330.1"/>
    <property type="gene ID" value="tetur05g05330"/>
</dbReference>
<dbReference type="EMBL" id="CAEY01001585">
    <property type="status" value="NOT_ANNOTATED_CDS"/>
    <property type="molecule type" value="Genomic_DNA"/>
</dbReference>
<dbReference type="Proteomes" id="UP000015104">
    <property type="component" value="Unassembled WGS sequence"/>
</dbReference>